<name>A0AAD9H157_9PEZI</name>
<feature type="region of interest" description="Disordered" evidence="1">
    <location>
        <begin position="87"/>
        <end position="114"/>
    </location>
</feature>
<comment type="caution">
    <text evidence="2">The sequence shown here is derived from an EMBL/GenBank/DDBJ whole genome shotgun (WGS) entry which is preliminary data.</text>
</comment>
<organism evidence="2 3">
    <name type="scientific">Colletotrichum zoysiae</name>
    <dbReference type="NCBI Taxonomy" id="1216348"/>
    <lineage>
        <taxon>Eukaryota</taxon>
        <taxon>Fungi</taxon>
        <taxon>Dikarya</taxon>
        <taxon>Ascomycota</taxon>
        <taxon>Pezizomycotina</taxon>
        <taxon>Sordariomycetes</taxon>
        <taxon>Hypocreomycetidae</taxon>
        <taxon>Glomerellales</taxon>
        <taxon>Glomerellaceae</taxon>
        <taxon>Colletotrichum</taxon>
        <taxon>Colletotrichum graminicola species complex</taxon>
    </lineage>
</organism>
<gene>
    <name evidence="2" type="ORF">LX32DRAFT_327310</name>
</gene>
<accession>A0AAD9H157</accession>
<evidence type="ECO:0000256" key="1">
    <source>
        <dbReference type="SAM" id="MobiDB-lite"/>
    </source>
</evidence>
<evidence type="ECO:0000313" key="2">
    <source>
        <dbReference type="EMBL" id="KAK2020433.1"/>
    </source>
</evidence>
<dbReference type="Proteomes" id="UP001232148">
    <property type="component" value="Unassembled WGS sequence"/>
</dbReference>
<dbReference type="AlphaFoldDB" id="A0AAD9H157"/>
<protein>
    <submittedName>
        <fullName evidence="2">Uncharacterized protein</fullName>
    </submittedName>
</protein>
<feature type="compositionally biased region" description="Basic and acidic residues" evidence="1">
    <location>
        <begin position="93"/>
        <end position="104"/>
    </location>
</feature>
<sequence>MAGERRGFCVTEASSPQNRISPASEFPSCEGGVCQLWVCVCVCVCVCSFFSHKRGVHKSAQHQYARNTKTGGKGYILRLLFTQPGHQSRRFTRVREREREREGRVQQLDGNNPR</sequence>
<dbReference type="EMBL" id="MU843254">
    <property type="protein sequence ID" value="KAK2020433.1"/>
    <property type="molecule type" value="Genomic_DNA"/>
</dbReference>
<reference evidence="2" key="1">
    <citation type="submission" date="2021-06" db="EMBL/GenBank/DDBJ databases">
        <title>Comparative genomics, transcriptomics and evolutionary studies reveal genomic signatures of adaptation to plant cell wall in hemibiotrophic fungi.</title>
        <authorList>
            <consortium name="DOE Joint Genome Institute"/>
            <person name="Baroncelli R."/>
            <person name="Diaz J.F."/>
            <person name="Benocci T."/>
            <person name="Peng M."/>
            <person name="Battaglia E."/>
            <person name="Haridas S."/>
            <person name="Andreopoulos W."/>
            <person name="Labutti K."/>
            <person name="Pangilinan J."/>
            <person name="Floch G.L."/>
            <person name="Makela M.R."/>
            <person name="Henrissat B."/>
            <person name="Grigoriev I.V."/>
            <person name="Crouch J.A."/>
            <person name="De Vries R.P."/>
            <person name="Sukno S.A."/>
            <person name="Thon M.R."/>
        </authorList>
    </citation>
    <scope>NUCLEOTIDE SEQUENCE</scope>
    <source>
        <strain evidence="2">MAFF235873</strain>
    </source>
</reference>
<proteinExistence type="predicted"/>
<evidence type="ECO:0000313" key="3">
    <source>
        <dbReference type="Proteomes" id="UP001232148"/>
    </source>
</evidence>
<keyword evidence="3" id="KW-1185">Reference proteome</keyword>